<reference evidence="1 2" key="1">
    <citation type="submission" date="2024-04" db="EMBL/GenBank/DDBJ databases">
        <title>Phylogenomic analyses of a clade within the roseobacter group suggest taxonomic reassignments of species of the genera Aestuariivita, Citreicella, Loktanella, Nautella, Pelagibaca, Ruegeria, Thalassobius, Thiobacimonas and Tropicibacter, and the proposal o.</title>
        <authorList>
            <person name="Jeon C.O."/>
        </authorList>
    </citation>
    <scope>NUCLEOTIDE SEQUENCE [LARGE SCALE GENOMIC DNA]</scope>
    <source>
        <strain evidence="1 2">G8-12</strain>
    </source>
</reference>
<protein>
    <submittedName>
        <fullName evidence="1">Uncharacterized protein</fullName>
    </submittedName>
</protein>
<keyword evidence="2" id="KW-1185">Reference proteome</keyword>
<dbReference type="Proteomes" id="UP001451782">
    <property type="component" value="Chromosome"/>
</dbReference>
<accession>A0AAN0M9V3</accession>
<dbReference type="RefSeq" id="WP_342070563.1">
    <property type="nucleotide sequence ID" value="NZ_CP151762.1"/>
</dbReference>
<dbReference type="AlphaFoldDB" id="A0AAN0M9V3"/>
<proteinExistence type="predicted"/>
<sequence>MLDVVEPIVMSENKTTECPACTSVFMPKRTNQRYCSRGCQSHASRGNRNIENRQRSWQHYERADRLKEMLYSTPPQERLGMMKHILEFIPHDAGLRNILTDPELHMQPPKRDSRMNIAKAANAYTQKFFGLSIKRYIKAVRAGEVPEGIPLRP</sequence>
<gene>
    <name evidence="1" type="ORF">AABB28_02485</name>
</gene>
<dbReference type="EMBL" id="CP151762">
    <property type="protein sequence ID" value="WZU64196.1"/>
    <property type="molecule type" value="Genomic_DNA"/>
</dbReference>
<evidence type="ECO:0000313" key="1">
    <source>
        <dbReference type="EMBL" id="WZU64196.1"/>
    </source>
</evidence>
<evidence type="ECO:0000313" key="2">
    <source>
        <dbReference type="Proteomes" id="UP001451782"/>
    </source>
</evidence>
<dbReference type="KEGG" id="yag:AABB28_02485"/>
<organism evidence="1 2">
    <name type="scientific">Yoonia algicola</name>
    <dbReference type="NCBI Taxonomy" id="3137368"/>
    <lineage>
        <taxon>Bacteria</taxon>
        <taxon>Pseudomonadati</taxon>
        <taxon>Pseudomonadota</taxon>
        <taxon>Alphaproteobacteria</taxon>
        <taxon>Rhodobacterales</taxon>
        <taxon>Paracoccaceae</taxon>
        <taxon>Yoonia</taxon>
    </lineage>
</organism>
<name>A0AAN0M9V3_9RHOB</name>